<name>A0ABT9E6T9_9PROT</name>
<protein>
    <submittedName>
        <fullName evidence="2">Uncharacterized protein</fullName>
    </submittedName>
</protein>
<feature type="region of interest" description="Disordered" evidence="1">
    <location>
        <begin position="147"/>
        <end position="192"/>
    </location>
</feature>
<comment type="caution">
    <text evidence="2">The sequence shown here is derived from an EMBL/GenBank/DDBJ whole genome shotgun (WGS) entry which is preliminary data.</text>
</comment>
<evidence type="ECO:0000313" key="3">
    <source>
        <dbReference type="Proteomes" id="UP001243009"/>
    </source>
</evidence>
<dbReference type="EMBL" id="JAUTWS010000036">
    <property type="protein sequence ID" value="MDO9711907.1"/>
    <property type="molecule type" value="Genomic_DNA"/>
</dbReference>
<proteinExistence type="predicted"/>
<keyword evidence="3" id="KW-1185">Reference proteome</keyword>
<dbReference type="RefSeq" id="WP_305106761.1">
    <property type="nucleotide sequence ID" value="NZ_JAUTWS010000036.1"/>
</dbReference>
<gene>
    <name evidence="2" type="ORF">Q7A36_26415</name>
</gene>
<dbReference type="Proteomes" id="UP001243009">
    <property type="component" value="Unassembled WGS sequence"/>
</dbReference>
<evidence type="ECO:0000256" key="1">
    <source>
        <dbReference type="SAM" id="MobiDB-lite"/>
    </source>
</evidence>
<accession>A0ABT9E6T9</accession>
<evidence type="ECO:0000313" key="2">
    <source>
        <dbReference type="EMBL" id="MDO9711907.1"/>
    </source>
</evidence>
<sequence>MTLLSSLSNITRSEGDPKVLRSGPSSLGSSDRLARGLGWFSIGLGVAELVAPHVITRTLGLEGREGLVRAFGVREIGHGVMSLSVDKQVGVWSRVGGDLLDIATVLPALSPSNRQRGNAELAFLLLLGITVLDLACAQSVSTRHARPRGAVRSYADRSGFPQGLPEARGAARRDFRTPPDMQAPPALARAVA</sequence>
<reference evidence="2 3" key="1">
    <citation type="submission" date="2023-08" db="EMBL/GenBank/DDBJ databases">
        <title>The draft genome sequence of Paracraurococcus sp. LOR1-02.</title>
        <authorList>
            <person name="Kingkaew E."/>
            <person name="Tanasupawat S."/>
        </authorList>
    </citation>
    <scope>NUCLEOTIDE SEQUENCE [LARGE SCALE GENOMIC DNA]</scope>
    <source>
        <strain evidence="2 3">LOR1-02</strain>
    </source>
</reference>
<organism evidence="2 3">
    <name type="scientific">Paracraurococcus lichenis</name>
    <dbReference type="NCBI Taxonomy" id="3064888"/>
    <lineage>
        <taxon>Bacteria</taxon>
        <taxon>Pseudomonadati</taxon>
        <taxon>Pseudomonadota</taxon>
        <taxon>Alphaproteobacteria</taxon>
        <taxon>Acetobacterales</taxon>
        <taxon>Roseomonadaceae</taxon>
        <taxon>Paracraurococcus</taxon>
    </lineage>
</organism>